<dbReference type="OrthoDB" id="9813184at2"/>
<dbReference type="AlphaFoldDB" id="A0A2T0YIY2"/>
<proteinExistence type="predicted"/>
<protein>
    <submittedName>
        <fullName evidence="1">Uncharacterized protein</fullName>
    </submittedName>
</protein>
<gene>
    <name evidence="1" type="ORF">BCL67_10968</name>
</gene>
<evidence type="ECO:0000313" key="2">
    <source>
        <dbReference type="Proteomes" id="UP000238217"/>
    </source>
</evidence>
<dbReference type="Proteomes" id="UP000238217">
    <property type="component" value="Unassembled WGS sequence"/>
</dbReference>
<keyword evidence="2" id="KW-1185">Reference proteome</keyword>
<organism evidence="1 2">
    <name type="scientific">Nesterenkonia sandarakina</name>
    <dbReference type="NCBI Taxonomy" id="272918"/>
    <lineage>
        <taxon>Bacteria</taxon>
        <taxon>Bacillati</taxon>
        <taxon>Actinomycetota</taxon>
        <taxon>Actinomycetes</taxon>
        <taxon>Micrococcales</taxon>
        <taxon>Micrococcaceae</taxon>
        <taxon>Nesterenkonia</taxon>
    </lineage>
</organism>
<name>A0A2T0YIY2_9MICC</name>
<comment type="caution">
    <text evidence="1">The sequence shown here is derived from an EMBL/GenBank/DDBJ whole genome shotgun (WGS) entry which is preliminary data.</text>
</comment>
<accession>A0A2T0YIY2</accession>
<sequence length="147" mass="15991">MTITMRQVYQTIEDAVVGIPELSAAQVHHGNVPDALPTYSNGQVMPYVVIWPRVPVPTDDMALSGVQLRDGLAFPFQTTCVATDLLNQLMPMTDAVAAALTGLQIGAGNVYHDSENVTGGLGGGEYLQDPDLPDRYFVPLRWYLETQ</sequence>
<evidence type="ECO:0000313" key="1">
    <source>
        <dbReference type="EMBL" id="PRZ15147.1"/>
    </source>
</evidence>
<reference evidence="1 2" key="1">
    <citation type="submission" date="2018-03" db="EMBL/GenBank/DDBJ databases">
        <title>Comparative analysis of microorganisms from saline springs in Andes Mountain Range, Colombia.</title>
        <authorList>
            <person name="Rubin E."/>
        </authorList>
    </citation>
    <scope>NUCLEOTIDE SEQUENCE [LARGE SCALE GENOMIC DNA]</scope>
    <source>
        <strain evidence="1 2">CG 35</strain>
    </source>
</reference>
<dbReference type="RefSeq" id="WP_106123070.1">
    <property type="nucleotide sequence ID" value="NZ_PVTY01000009.1"/>
</dbReference>
<dbReference type="EMBL" id="PVTY01000009">
    <property type="protein sequence ID" value="PRZ15147.1"/>
    <property type="molecule type" value="Genomic_DNA"/>
</dbReference>